<accession>A0A0A9FJL8</accession>
<organism evidence="1">
    <name type="scientific">Arundo donax</name>
    <name type="common">Giant reed</name>
    <name type="synonym">Donax arundinaceus</name>
    <dbReference type="NCBI Taxonomy" id="35708"/>
    <lineage>
        <taxon>Eukaryota</taxon>
        <taxon>Viridiplantae</taxon>
        <taxon>Streptophyta</taxon>
        <taxon>Embryophyta</taxon>
        <taxon>Tracheophyta</taxon>
        <taxon>Spermatophyta</taxon>
        <taxon>Magnoliopsida</taxon>
        <taxon>Liliopsida</taxon>
        <taxon>Poales</taxon>
        <taxon>Poaceae</taxon>
        <taxon>PACMAD clade</taxon>
        <taxon>Arundinoideae</taxon>
        <taxon>Arundineae</taxon>
        <taxon>Arundo</taxon>
    </lineage>
</organism>
<name>A0A0A9FJL8_ARUDO</name>
<reference evidence="1" key="1">
    <citation type="submission" date="2014-09" db="EMBL/GenBank/DDBJ databases">
        <authorList>
            <person name="Magalhaes I.L.F."/>
            <person name="Oliveira U."/>
            <person name="Santos F.R."/>
            <person name="Vidigal T.H.D.A."/>
            <person name="Brescovit A.D."/>
            <person name="Santos A.J."/>
        </authorList>
    </citation>
    <scope>NUCLEOTIDE SEQUENCE</scope>
    <source>
        <tissue evidence="1">Shoot tissue taken approximately 20 cm above the soil surface</tissue>
    </source>
</reference>
<reference evidence="1" key="2">
    <citation type="journal article" date="2015" name="Data Brief">
        <title>Shoot transcriptome of the giant reed, Arundo donax.</title>
        <authorList>
            <person name="Barrero R.A."/>
            <person name="Guerrero F.D."/>
            <person name="Moolhuijzen P."/>
            <person name="Goolsby J.A."/>
            <person name="Tidwell J."/>
            <person name="Bellgard S.E."/>
            <person name="Bellgard M.I."/>
        </authorList>
    </citation>
    <scope>NUCLEOTIDE SEQUENCE</scope>
    <source>
        <tissue evidence="1">Shoot tissue taken approximately 20 cm above the soil surface</tissue>
    </source>
</reference>
<dbReference type="AlphaFoldDB" id="A0A0A9FJL8"/>
<proteinExistence type="predicted"/>
<evidence type="ECO:0000313" key="1">
    <source>
        <dbReference type="EMBL" id="JAE11434.1"/>
    </source>
</evidence>
<sequence>MSRAGKGFKSPLLCKYSQVALIYFCTRAPYIYRCLIFSLPPVANDKALNT</sequence>
<protein>
    <submittedName>
        <fullName evidence="1">Uncharacterized protein</fullName>
    </submittedName>
</protein>
<dbReference type="EMBL" id="GBRH01186462">
    <property type="protein sequence ID" value="JAE11434.1"/>
    <property type="molecule type" value="Transcribed_RNA"/>
</dbReference>